<evidence type="ECO:0000256" key="4">
    <source>
        <dbReference type="ARBA" id="ARBA00006047"/>
    </source>
</evidence>
<proteinExistence type="inferred from homology"/>
<dbReference type="FunFam" id="3.40.50.2000:FF:000153">
    <property type="entry name" value="Alpha-1,4 glucan phosphorylase"/>
    <property type="match status" value="1"/>
</dbReference>
<evidence type="ECO:0000256" key="11">
    <source>
        <dbReference type="ARBA" id="ARBA00025174"/>
    </source>
</evidence>
<evidence type="ECO:0000256" key="6">
    <source>
        <dbReference type="ARBA" id="ARBA00022533"/>
    </source>
</evidence>
<dbReference type="GO" id="GO:0008184">
    <property type="term" value="F:glycogen phosphorylase activity"/>
    <property type="evidence" value="ECO:0007669"/>
    <property type="project" value="InterPro"/>
</dbReference>
<dbReference type="EMBL" id="FNDK01000007">
    <property type="protein sequence ID" value="SDH54722.1"/>
    <property type="molecule type" value="Genomic_DNA"/>
</dbReference>
<keyword evidence="7 13" id="KW-0328">Glycosyltransferase</keyword>
<comment type="function">
    <text evidence="11">Phosphorylase is an important allosteric enzyme in carbohydrate metabolism. Enzymes from different sources differ in their regulatory mechanisms and in their natural substrates. However, all known phosphorylases share catalytic and structural properties.</text>
</comment>
<dbReference type="SUPFAM" id="SSF53756">
    <property type="entry name" value="UDP-Glycosyltransferase/glycogen phosphorylase"/>
    <property type="match status" value="1"/>
</dbReference>
<evidence type="ECO:0000313" key="15">
    <source>
        <dbReference type="Proteomes" id="UP000199163"/>
    </source>
</evidence>
<comment type="cofactor">
    <cofactor evidence="2 13">
        <name>pyridoxal 5'-phosphate</name>
        <dbReference type="ChEBI" id="CHEBI:597326"/>
    </cofactor>
</comment>
<dbReference type="InterPro" id="IPR035090">
    <property type="entry name" value="Pyridoxal_P_attach_site"/>
</dbReference>
<evidence type="ECO:0000256" key="2">
    <source>
        <dbReference type="ARBA" id="ARBA00001933"/>
    </source>
</evidence>
<dbReference type="PIRSF" id="PIRSF000460">
    <property type="entry name" value="Pprylas_GlgP"/>
    <property type="match status" value="1"/>
</dbReference>
<dbReference type="STRING" id="568899.SAMN05192534_10724"/>
<evidence type="ECO:0000256" key="10">
    <source>
        <dbReference type="ARBA" id="ARBA00023277"/>
    </source>
</evidence>
<keyword evidence="9 12" id="KW-0663">Pyridoxal phosphate</keyword>
<keyword evidence="15" id="KW-1185">Reference proteome</keyword>
<sequence>MLEAINNELKQFSTSAEEASNKDIFYALSRLLTKRIKQDWALTQNAYDHNSEKQVYYFSMEFLLGKLMKVHLINLQILEPVKKAMQKLGFSLEEVLQYEHDAGLGNGGLGRLAACFLDSMASLEIPGHGIGIRYKYGLFEQRLINQNQVELPDYWLKDDYIWEERRNEQSVEVKFGGTIHMTERNGRLHFVHENAETVKAVPFDVPITGYNNQTVNTLRLWSAESSLDAASYDQNQLPQYRDYLEYKQSIEEISAFLYPDDSHEEGKKLRLKQQYFLVSAGLQSIIHSFKKKYNADFSLFPKKIAIQINDTHPSLVIPELMRLLMDGEGLGWDKAWEITTNTVAYTNHTTLSEALETWPADMFSTLLPRIFMIVEEINERFCQHLWFHHEDYRDRIPELAVISYGQIKMAHLAVIGSHSVNGVAKIHTDILKKKEMKHFYQLYPSKFNNKTNGITHRRWLLQINPELSRLISSAIGDKWVERPKDLIKLIRYAEDTAFQDKAMEVKTYNKQVLARHIKEHTGLIVDDQSIFDVHIKRLHGYKRQLLNIFHIVYLYNTLKENPNLDIIPRTFIFGAKAAPSYYFAKQVIHFILSAADIINHDPAIQDKLKVVFLENYNVSLAEKIIPAADVSEQISTASKEASGTGNMKMMMNGALTIGTLDGANIEIKDMVGDKNIFTFGLTADDVLHYYHHGGYNAQDIYQTDERLQLILNQLHDGFFGNDEKDFKDIYYHLLSHNDEFFVLKDFNSYEETQEFVDQTYRNQQKWMTMSITNIAHSGKFSSDRTIQEYASEIWKVSKSPVFSR</sequence>
<dbReference type="Gene3D" id="3.40.50.2000">
    <property type="entry name" value="Glycogen Phosphorylase B"/>
    <property type="match status" value="2"/>
</dbReference>
<comment type="function">
    <text evidence="13">Allosteric enzyme that catalyzes the rate-limiting step in glycogen catabolism, the phosphorolytic cleavage of glycogen to produce glucose-1-phosphate, and plays a central role in maintaining cellular and organismal glucose homeostasis.</text>
</comment>
<dbReference type="Pfam" id="PF00343">
    <property type="entry name" value="Phosphorylase"/>
    <property type="match status" value="1"/>
</dbReference>
<feature type="modified residue" description="N6-(pyridoxal phosphate)lysine" evidence="12">
    <location>
        <position position="648"/>
    </location>
</feature>
<dbReference type="InterPro" id="IPR011833">
    <property type="entry name" value="Glycg_phsphrylas"/>
</dbReference>
<evidence type="ECO:0000256" key="3">
    <source>
        <dbReference type="ARBA" id="ARBA00004496"/>
    </source>
</evidence>
<evidence type="ECO:0000256" key="12">
    <source>
        <dbReference type="PIRSR" id="PIRSR000460-1"/>
    </source>
</evidence>
<dbReference type="PROSITE" id="PS00102">
    <property type="entry name" value="PHOSPHORYLASE"/>
    <property type="match status" value="1"/>
</dbReference>
<dbReference type="EC" id="2.4.1.1" evidence="13"/>
<dbReference type="PANTHER" id="PTHR11468">
    <property type="entry name" value="GLYCOGEN PHOSPHORYLASE"/>
    <property type="match status" value="1"/>
</dbReference>
<reference evidence="14 15" key="1">
    <citation type="submission" date="2016-10" db="EMBL/GenBank/DDBJ databases">
        <authorList>
            <person name="de Groot N.N."/>
        </authorList>
    </citation>
    <scope>NUCLEOTIDE SEQUENCE [LARGE SCALE GENOMIC DNA]</scope>
    <source>
        <strain evidence="14 15">DSM 21632</strain>
    </source>
</reference>
<evidence type="ECO:0000256" key="9">
    <source>
        <dbReference type="ARBA" id="ARBA00022898"/>
    </source>
</evidence>
<accession>A0A1G8DAL3</accession>
<keyword evidence="5" id="KW-0963">Cytoplasm</keyword>
<dbReference type="NCBIfam" id="TIGR02093">
    <property type="entry name" value="P_ylase"/>
    <property type="match status" value="1"/>
</dbReference>
<protein>
    <recommendedName>
        <fullName evidence="13">Alpha-1,4 glucan phosphorylase</fullName>
        <ecNumber evidence="13">2.4.1.1</ecNumber>
    </recommendedName>
</protein>
<dbReference type="Proteomes" id="UP000199163">
    <property type="component" value="Unassembled WGS sequence"/>
</dbReference>
<keyword evidence="10 13" id="KW-0119">Carbohydrate metabolism</keyword>
<dbReference type="GO" id="GO:0005980">
    <property type="term" value="P:glycogen catabolic process"/>
    <property type="evidence" value="ECO:0007669"/>
    <property type="project" value="TreeGrafter"/>
</dbReference>
<gene>
    <name evidence="14" type="ORF">SAMN05192534_10724</name>
</gene>
<evidence type="ECO:0000256" key="13">
    <source>
        <dbReference type="RuleBase" id="RU000587"/>
    </source>
</evidence>
<comment type="similarity">
    <text evidence="4 13">Belongs to the glycogen phosphorylase family.</text>
</comment>
<keyword evidence="6" id="KW-0021">Allosteric enzyme</keyword>
<evidence type="ECO:0000313" key="14">
    <source>
        <dbReference type="EMBL" id="SDH54722.1"/>
    </source>
</evidence>
<evidence type="ECO:0000256" key="5">
    <source>
        <dbReference type="ARBA" id="ARBA00022490"/>
    </source>
</evidence>
<organism evidence="14 15">
    <name type="scientific">Alteribacillus persepolensis</name>
    <dbReference type="NCBI Taxonomy" id="568899"/>
    <lineage>
        <taxon>Bacteria</taxon>
        <taxon>Bacillati</taxon>
        <taxon>Bacillota</taxon>
        <taxon>Bacilli</taxon>
        <taxon>Bacillales</taxon>
        <taxon>Bacillaceae</taxon>
        <taxon>Alteribacillus</taxon>
    </lineage>
</organism>
<dbReference type="InterPro" id="IPR000811">
    <property type="entry name" value="Glyco_trans_35"/>
</dbReference>
<keyword evidence="8 13" id="KW-0808">Transferase</keyword>
<dbReference type="CDD" id="cd04300">
    <property type="entry name" value="GT35_Glycogen_Phosphorylase"/>
    <property type="match status" value="1"/>
</dbReference>
<dbReference type="GO" id="GO:0005737">
    <property type="term" value="C:cytoplasm"/>
    <property type="evidence" value="ECO:0007669"/>
    <property type="project" value="UniProtKB-SubCell"/>
</dbReference>
<evidence type="ECO:0000256" key="8">
    <source>
        <dbReference type="ARBA" id="ARBA00022679"/>
    </source>
</evidence>
<dbReference type="AlphaFoldDB" id="A0A1G8DAL3"/>
<dbReference type="GO" id="GO:0030170">
    <property type="term" value="F:pyridoxal phosphate binding"/>
    <property type="evidence" value="ECO:0007669"/>
    <property type="project" value="InterPro"/>
</dbReference>
<evidence type="ECO:0000256" key="1">
    <source>
        <dbReference type="ARBA" id="ARBA00001275"/>
    </source>
</evidence>
<dbReference type="FunFam" id="3.40.50.2000:FF:000003">
    <property type="entry name" value="Alpha-1,4 glucan phosphorylase"/>
    <property type="match status" value="1"/>
</dbReference>
<name>A0A1G8DAL3_9BACI</name>
<evidence type="ECO:0000256" key="7">
    <source>
        <dbReference type="ARBA" id="ARBA00022676"/>
    </source>
</evidence>
<comment type="catalytic activity">
    <reaction evidence="1 13">
        <text>[(1-&gt;4)-alpha-D-glucosyl](n) + phosphate = [(1-&gt;4)-alpha-D-glucosyl](n-1) + alpha-D-glucose 1-phosphate</text>
        <dbReference type="Rhea" id="RHEA:41732"/>
        <dbReference type="Rhea" id="RHEA-COMP:9584"/>
        <dbReference type="Rhea" id="RHEA-COMP:9586"/>
        <dbReference type="ChEBI" id="CHEBI:15444"/>
        <dbReference type="ChEBI" id="CHEBI:43474"/>
        <dbReference type="ChEBI" id="CHEBI:58601"/>
        <dbReference type="EC" id="2.4.1.1"/>
    </reaction>
</comment>
<dbReference type="PANTHER" id="PTHR11468:SF3">
    <property type="entry name" value="GLYCOGEN PHOSPHORYLASE, LIVER FORM"/>
    <property type="match status" value="1"/>
</dbReference>
<comment type="subcellular location">
    <subcellularLocation>
        <location evidence="3">Cytoplasm</location>
    </subcellularLocation>
</comment>